<evidence type="ECO:0000313" key="3">
    <source>
        <dbReference type="Proteomes" id="UP000607397"/>
    </source>
</evidence>
<dbReference type="EMBL" id="WVIC01000016">
    <property type="protein sequence ID" value="NCJ06753.1"/>
    <property type="molecule type" value="Genomic_DNA"/>
</dbReference>
<name>A0A8K1ZXK5_9CYAN</name>
<reference evidence="2" key="1">
    <citation type="submission" date="2019-12" db="EMBL/GenBank/DDBJ databases">
        <title>High-Quality draft genome sequences of three cyanobacteria isolated from the limestone walls of the Old Cathedral of Coimbra.</title>
        <authorList>
            <person name="Tiago I."/>
            <person name="Soares F."/>
            <person name="Portugal A."/>
        </authorList>
    </citation>
    <scope>NUCLEOTIDE SEQUENCE [LARGE SCALE GENOMIC DNA]</scope>
    <source>
        <strain evidence="2">C</strain>
    </source>
</reference>
<accession>A0A8K1ZXK5</accession>
<comment type="caution">
    <text evidence="2">The sequence shown here is derived from an EMBL/GenBank/DDBJ whole genome shotgun (WGS) entry which is preliminary data.</text>
</comment>
<dbReference type="Proteomes" id="UP000607397">
    <property type="component" value="Unassembled WGS sequence"/>
</dbReference>
<feature type="region of interest" description="Disordered" evidence="1">
    <location>
        <begin position="1"/>
        <end position="23"/>
    </location>
</feature>
<proteinExistence type="predicted"/>
<organism evidence="2 3">
    <name type="scientific">Petrachloros mirabilis ULC683</name>
    <dbReference type="NCBI Taxonomy" id="2781853"/>
    <lineage>
        <taxon>Bacteria</taxon>
        <taxon>Bacillati</taxon>
        <taxon>Cyanobacteriota</taxon>
        <taxon>Cyanophyceae</taxon>
        <taxon>Synechococcales</taxon>
        <taxon>Petrachlorosaceae</taxon>
        <taxon>Petrachloros</taxon>
        <taxon>Petrachloros mirabilis</taxon>
    </lineage>
</organism>
<keyword evidence="3" id="KW-1185">Reference proteome</keyword>
<sequence length="107" mass="11988">MTNFKEFMSKAENSPNKALPSSNTSLSAIETALTSAVSNLLTPVPIPMDKKQEFSEKVSNLVRDEEFISEFSDRIGLSSEMETEDEFVERGSDVLRKMLYDQFGIKG</sequence>
<evidence type="ECO:0000256" key="1">
    <source>
        <dbReference type="SAM" id="MobiDB-lite"/>
    </source>
</evidence>
<dbReference type="AlphaFoldDB" id="A0A8K1ZXK5"/>
<feature type="compositionally biased region" description="Polar residues" evidence="1">
    <location>
        <begin position="11"/>
        <end position="23"/>
    </location>
</feature>
<gene>
    <name evidence="2" type="ORF">GS597_09580</name>
</gene>
<protein>
    <submittedName>
        <fullName evidence="2">Uncharacterized protein</fullName>
    </submittedName>
</protein>
<evidence type="ECO:0000313" key="2">
    <source>
        <dbReference type="EMBL" id="NCJ06753.1"/>
    </source>
</evidence>